<evidence type="ECO:0000313" key="2">
    <source>
        <dbReference type="EMBL" id="GFD02856.1"/>
    </source>
</evidence>
<proteinExistence type="predicted"/>
<evidence type="ECO:0008006" key="3">
    <source>
        <dbReference type="Google" id="ProtNLM"/>
    </source>
</evidence>
<feature type="non-terminal residue" evidence="2">
    <location>
        <position position="1"/>
    </location>
</feature>
<dbReference type="PANTHER" id="PTHR45011">
    <property type="entry name" value="DAP3-BINDING CELL DEATH ENHANCER 1"/>
    <property type="match status" value="1"/>
</dbReference>
<dbReference type="InterPro" id="IPR006597">
    <property type="entry name" value="Sel1-like"/>
</dbReference>
<organism evidence="2">
    <name type="scientific">Tanacetum cinerariifolium</name>
    <name type="common">Dalmatian daisy</name>
    <name type="synonym">Chrysanthemum cinerariifolium</name>
    <dbReference type="NCBI Taxonomy" id="118510"/>
    <lineage>
        <taxon>Eukaryota</taxon>
        <taxon>Viridiplantae</taxon>
        <taxon>Streptophyta</taxon>
        <taxon>Embryophyta</taxon>
        <taxon>Tracheophyta</taxon>
        <taxon>Spermatophyta</taxon>
        <taxon>Magnoliopsida</taxon>
        <taxon>eudicotyledons</taxon>
        <taxon>Gunneridae</taxon>
        <taxon>Pentapetalae</taxon>
        <taxon>asterids</taxon>
        <taxon>campanulids</taxon>
        <taxon>Asterales</taxon>
        <taxon>Asteraceae</taxon>
        <taxon>Asteroideae</taxon>
        <taxon>Anthemideae</taxon>
        <taxon>Anthemidinae</taxon>
        <taxon>Tanacetum</taxon>
    </lineage>
</organism>
<name>A0A699T1S1_TANCI</name>
<feature type="compositionally biased region" description="Polar residues" evidence="1">
    <location>
        <begin position="103"/>
        <end position="116"/>
    </location>
</feature>
<comment type="caution">
    <text evidence="2">The sequence shown here is derived from an EMBL/GenBank/DDBJ whole genome shotgun (WGS) entry which is preliminary data.</text>
</comment>
<dbReference type="Pfam" id="PF08238">
    <property type="entry name" value="Sel1"/>
    <property type="match status" value="2"/>
</dbReference>
<accession>A0A699T1S1</accession>
<protein>
    <recommendedName>
        <fullName evidence="3">F-box protein At1g70590</fullName>
    </recommendedName>
</protein>
<reference evidence="2" key="1">
    <citation type="journal article" date="2019" name="Sci. Rep.">
        <title>Draft genome of Tanacetum cinerariifolium, the natural source of mosquito coil.</title>
        <authorList>
            <person name="Yamashiro T."/>
            <person name="Shiraishi A."/>
            <person name="Satake H."/>
            <person name="Nakayama K."/>
        </authorList>
    </citation>
    <scope>NUCLEOTIDE SEQUENCE</scope>
</reference>
<dbReference type="InterPro" id="IPR011990">
    <property type="entry name" value="TPR-like_helical_dom_sf"/>
</dbReference>
<dbReference type="PANTHER" id="PTHR45011:SF1">
    <property type="entry name" value="DAP3-BINDING CELL DEATH ENHANCER 1"/>
    <property type="match status" value="1"/>
</dbReference>
<dbReference type="SUPFAM" id="SSF81901">
    <property type="entry name" value="HCP-like"/>
    <property type="match status" value="1"/>
</dbReference>
<evidence type="ECO:0000256" key="1">
    <source>
        <dbReference type="SAM" id="MobiDB-lite"/>
    </source>
</evidence>
<dbReference type="InterPro" id="IPR052748">
    <property type="entry name" value="ISR_Activator"/>
</dbReference>
<sequence length="116" mass="12565">KSTPRDLTQALNYFEQASLQGHAQAQYQLGLMFFRGEGVQANNIQAYIVLKMAAVNGSEDALDQADEVSEQMKKEDLEVATQERGLSRDLPGTGSNPCEYGVSGTTESSDFATAAR</sequence>
<dbReference type="AlphaFoldDB" id="A0A699T1S1"/>
<feature type="region of interest" description="Disordered" evidence="1">
    <location>
        <begin position="75"/>
        <end position="116"/>
    </location>
</feature>
<dbReference type="Gene3D" id="1.25.40.10">
    <property type="entry name" value="Tetratricopeptide repeat domain"/>
    <property type="match status" value="1"/>
</dbReference>
<gene>
    <name evidence="2" type="ORF">Tci_874825</name>
</gene>
<dbReference type="SMART" id="SM00671">
    <property type="entry name" value="SEL1"/>
    <property type="match status" value="1"/>
</dbReference>
<dbReference type="EMBL" id="BKCJ011200887">
    <property type="protein sequence ID" value="GFD02856.1"/>
    <property type="molecule type" value="Genomic_DNA"/>
</dbReference>